<evidence type="ECO:0008006" key="5">
    <source>
        <dbReference type="Google" id="ProtNLM"/>
    </source>
</evidence>
<dbReference type="PROSITE" id="PS51257">
    <property type="entry name" value="PROKAR_LIPOPROTEIN"/>
    <property type="match status" value="1"/>
</dbReference>
<sequence>MKKILGVIGIIFIMVLAACSSPEADEVLEYHNAMAENINPKIDKIDELYTKVAAAASDEEALEVFDNELVPLIGEIRDYYDSQKVESDVAKEYHKLHLELVDAMDNVVQKEKEYLSAFLDENSTEEDILALEEELDELTEVAAEKDKAVSDHWDSLIEKYDFIEEEEE</sequence>
<comment type="caution">
    <text evidence="3">The sequence shown here is derived from an EMBL/GenBank/DDBJ whole genome shotgun (WGS) entry which is preliminary data.</text>
</comment>
<organism evidence="3 4">
    <name type="scientific">Ornithinibacillus bavariensis</name>
    <dbReference type="NCBI Taxonomy" id="545502"/>
    <lineage>
        <taxon>Bacteria</taxon>
        <taxon>Bacillati</taxon>
        <taxon>Bacillota</taxon>
        <taxon>Bacilli</taxon>
        <taxon>Bacillales</taxon>
        <taxon>Bacillaceae</taxon>
        <taxon>Ornithinibacillus</taxon>
    </lineage>
</organism>
<evidence type="ECO:0000313" key="4">
    <source>
        <dbReference type="Proteomes" id="UP000676917"/>
    </source>
</evidence>
<dbReference type="EMBL" id="BORP01000002">
    <property type="protein sequence ID" value="GIO27039.1"/>
    <property type="molecule type" value="Genomic_DNA"/>
</dbReference>
<accession>A0A920C7C7</accession>
<gene>
    <name evidence="3" type="ORF">J43TS3_16500</name>
</gene>
<feature type="coiled-coil region" evidence="1">
    <location>
        <begin position="121"/>
        <end position="148"/>
    </location>
</feature>
<dbReference type="RefSeq" id="WP_212920521.1">
    <property type="nucleotide sequence ID" value="NZ_BORP01000002.1"/>
</dbReference>
<dbReference type="AlphaFoldDB" id="A0A920C7C7"/>
<name>A0A920C7C7_9BACI</name>
<proteinExistence type="predicted"/>
<evidence type="ECO:0000256" key="2">
    <source>
        <dbReference type="SAM" id="SignalP"/>
    </source>
</evidence>
<keyword evidence="4" id="KW-1185">Reference proteome</keyword>
<keyword evidence="1" id="KW-0175">Coiled coil</keyword>
<feature type="chain" id="PRO_5038077979" description="Lipoprotein" evidence="2">
    <location>
        <begin position="25"/>
        <end position="168"/>
    </location>
</feature>
<feature type="signal peptide" evidence="2">
    <location>
        <begin position="1"/>
        <end position="24"/>
    </location>
</feature>
<keyword evidence="2" id="KW-0732">Signal</keyword>
<dbReference type="Proteomes" id="UP000676917">
    <property type="component" value="Unassembled WGS sequence"/>
</dbReference>
<evidence type="ECO:0000256" key="1">
    <source>
        <dbReference type="SAM" id="Coils"/>
    </source>
</evidence>
<reference evidence="3" key="1">
    <citation type="submission" date="2021-03" db="EMBL/GenBank/DDBJ databases">
        <title>Antimicrobial resistance genes in bacteria isolated from Japanese honey, and their potential for conferring macrolide and lincosamide resistance in the American foulbrood pathogen Paenibacillus larvae.</title>
        <authorList>
            <person name="Okamoto M."/>
            <person name="Kumagai M."/>
            <person name="Kanamori H."/>
            <person name="Takamatsu D."/>
        </authorList>
    </citation>
    <scope>NUCLEOTIDE SEQUENCE</scope>
    <source>
        <strain evidence="3">J43TS3</strain>
    </source>
</reference>
<evidence type="ECO:0000313" key="3">
    <source>
        <dbReference type="EMBL" id="GIO27039.1"/>
    </source>
</evidence>
<protein>
    <recommendedName>
        <fullName evidence="5">Lipoprotein</fullName>
    </recommendedName>
</protein>